<dbReference type="Pfam" id="PF00891">
    <property type="entry name" value="Methyltransf_2"/>
    <property type="match status" value="1"/>
</dbReference>
<reference evidence="6 7" key="1">
    <citation type="submission" date="2023-10" db="EMBL/GenBank/DDBJ databases">
        <title>Roseovarius strain S88 nov., isolated from a marine algae.</title>
        <authorList>
            <person name="Lee M.W."/>
            <person name="Lee J.K."/>
            <person name="Kim J.M."/>
            <person name="Choi D.G."/>
            <person name="Baek J.H."/>
            <person name="Bayburt H."/>
            <person name="Jung J.J."/>
            <person name="Han D.M."/>
            <person name="Jeon C.O."/>
        </authorList>
    </citation>
    <scope>NUCLEOTIDE SEQUENCE [LARGE SCALE GENOMIC DNA]</scope>
    <source>
        <strain evidence="6 7">S88</strain>
    </source>
</reference>
<keyword evidence="3" id="KW-0949">S-adenosyl-L-methionine</keyword>
<evidence type="ECO:0000256" key="3">
    <source>
        <dbReference type="ARBA" id="ARBA00022691"/>
    </source>
</evidence>
<dbReference type="PROSITE" id="PS51683">
    <property type="entry name" value="SAM_OMT_II"/>
    <property type="match status" value="1"/>
</dbReference>
<evidence type="ECO:0000259" key="5">
    <source>
        <dbReference type="Pfam" id="PF08100"/>
    </source>
</evidence>
<keyword evidence="2" id="KW-0808">Transferase</keyword>
<dbReference type="InterPro" id="IPR036390">
    <property type="entry name" value="WH_DNA-bd_sf"/>
</dbReference>
<dbReference type="Gene3D" id="1.10.10.10">
    <property type="entry name" value="Winged helix-like DNA-binding domain superfamily/Winged helix DNA-binding domain"/>
    <property type="match status" value="1"/>
</dbReference>
<sequence>MAVRDPDMRQSWSPSGWFARLIARPGFQNIASALPFGRGMARRDGAEIFDILQGFVASQVLAALIELNVLHTLLDGPQSAEKLGFDHAVPADRMDQLLRGGMALGLLKRRRDGRYALARKGAAILGVPGLENMIRHNREFYADMADPVALLRGEGETHLARFWPYVFGAQGEIAPDVADRYSTLMAESQVLVARDTLSMLPIKGDVTVMDVGGGSGVFLAEVLRRNKQARGILFDLPQVMPQAETRIANLKLSKRVALHGGSFRTDVLPRDADVVSLIRVLYDHEDATVAALLRAVFEALPKGGRLIISEPMAGGAKSDRSGDLYFAFYTMAMGTGRARSAETIARMCREAGFEGVQIPSARRPYITSALSCRKPGGDVSKN</sequence>
<dbReference type="GO" id="GO:0032259">
    <property type="term" value="P:methylation"/>
    <property type="evidence" value="ECO:0007669"/>
    <property type="project" value="UniProtKB-KW"/>
</dbReference>
<dbReference type="PANTHER" id="PTHR43712">
    <property type="entry name" value="PUTATIVE (AFU_ORTHOLOGUE AFUA_4G14580)-RELATED"/>
    <property type="match status" value="1"/>
</dbReference>
<gene>
    <name evidence="6" type="ORF">RZ517_13695</name>
</gene>
<feature type="domain" description="O-methyltransferase C-terminal" evidence="4">
    <location>
        <begin position="141"/>
        <end position="354"/>
    </location>
</feature>
<dbReference type="InterPro" id="IPR012967">
    <property type="entry name" value="COMT_dimerisation"/>
</dbReference>
<dbReference type="SUPFAM" id="SSF46785">
    <property type="entry name" value="Winged helix' DNA-binding domain"/>
    <property type="match status" value="1"/>
</dbReference>
<dbReference type="InterPro" id="IPR036388">
    <property type="entry name" value="WH-like_DNA-bd_sf"/>
</dbReference>
<dbReference type="InterPro" id="IPR029063">
    <property type="entry name" value="SAM-dependent_MTases_sf"/>
</dbReference>
<feature type="domain" description="O-methyltransferase dimerisation" evidence="5">
    <location>
        <begin position="50"/>
        <end position="119"/>
    </location>
</feature>
<dbReference type="GO" id="GO:0008168">
    <property type="term" value="F:methyltransferase activity"/>
    <property type="evidence" value="ECO:0007669"/>
    <property type="project" value="UniProtKB-KW"/>
</dbReference>
<dbReference type="CDD" id="cd02440">
    <property type="entry name" value="AdoMet_MTases"/>
    <property type="match status" value="1"/>
</dbReference>
<dbReference type="Gene3D" id="3.40.50.150">
    <property type="entry name" value="Vaccinia Virus protein VP39"/>
    <property type="match status" value="1"/>
</dbReference>
<dbReference type="Proteomes" id="UP001364156">
    <property type="component" value="Chromosome"/>
</dbReference>
<protein>
    <submittedName>
        <fullName evidence="6">Methyltransferase</fullName>
    </submittedName>
</protein>
<dbReference type="PANTHER" id="PTHR43712:SF2">
    <property type="entry name" value="O-METHYLTRANSFERASE CICE"/>
    <property type="match status" value="1"/>
</dbReference>
<name>A0ABZ2HHH0_9RHOB</name>
<dbReference type="InterPro" id="IPR001077">
    <property type="entry name" value="COMT_C"/>
</dbReference>
<dbReference type="RefSeq" id="WP_338548735.1">
    <property type="nucleotide sequence ID" value="NZ_CP146069.1"/>
</dbReference>
<evidence type="ECO:0000313" key="7">
    <source>
        <dbReference type="Proteomes" id="UP001364156"/>
    </source>
</evidence>
<dbReference type="Pfam" id="PF08100">
    <property type="entry name" value="Dimerisation"/>
    <property type="match status" value="1"/>
</dbReference>
<organism evidence="6 7">
    <name type="scientific">Roseovarius phycicola</name>
    <dbReference type="NCBI Taxonomy" id="3080976"/>
    <lineage>
        <taxon>Bacteria</taxon>
        <taxon>Pseudomonadati</taxon>
        <taxon>Pseudomonadota</taxon>
        <taxon>Alphaproteobacteria</taxon>
        <taxon>Rhodobacterales</taxon>
        <taxon>Roseobacteraceae</taxon>
        <taxon>Roseovarius</taxon>
    </lineage>
</organism>
<evidence type="ECO:0000313" key="6">
    <source>
        <dbReference type="EMBL" id="WWR45827.1"/>
    </source>
</evidence>
<proteinExistence type="predicted"/>
<evidence type="ECO:0000256" key="2">
    <source>
        <dbReference type="ARBA" id="ARBA00022679"/>
    </source>
</evidence>
<keyword evidence="7" id="KW-1185">Reference proteome</keyword>
<keyword evidence="1 6" id="KW-0489">Methyltransferase</keyword>
<evidence type="ECO:0000256" key="1">
    <source>
        <dbReference type="ARBA" id="ARBA00022603"/>
    </source>
</evidence>
<evidence type="ECO:0000259" key="4">
    <source>
        <dbReference type="Pfam" id="PF00891"/>
    </source>
</evidence>
<dbReference type="EMBL" id="CP146069">
    <property type="protein sequence ID" value="WWR45827.1"/>
    <property type="molecule type" value="Genomic_DNA"/>
</dbReference>
<accession>A0ABZ2HHH0</accession>
<dbReference type="InterPro" id="IPR016461">
    <property type="entry name" value="COMT-like"/>
</dbReference>
<dbReference type="SUPFAM" id="SSF53335">
    <property type="entry name" value="S-adenosyl-L-methionine-dependent methyltransferases"/>
    <property type="match status" value="1"/>
</dbReference>